<feature type="domain" description="Glycoside hydrolase family 2 catalytic" evidence="5">
    <location>
        <begin position="309"/>
        <end position="579"/>
    </location>
</feature>
<evidence type="ECO:0000313" key="9">
    <source>
        <dbReference type="EMBL" id="MCG2614815.1"/>
    </source>
</evidence>
<reference evidence="9" key="1">
    <citation type="submission" date="2022-01" db="EMBL/GenBank/DDBJ databases">
        <authorList>
            <person name="Jo J.-H."/>
            <person name="Im W.-T."/>
        </authorList>
    </citation>
    <scope>NUCLEOTIDE SEQUENCE</scope>
    <source>
        <strain evidence="9">NA20</strain>
    </source>
</reference>
<dbReference type="RefSeq" id="WP_237871594.1">
    <property type="nucleotide sequence ID" value="NZ_JAKLTR010000006.1"/>
</dbReference>
<dbReference type="InterPro" id="IPR006103">
    <property type="entry name" value="Glyco_hydro_2_cat"/>
</dbReference>
<protein>
    <submittedName>
        <fullName evidence="9">DUF4982 domain-containing protein</fullName>
    </submittedName>
</protein>
<dbReference type="Proteomes" id="UP001165367">
    <property type="component" value="Unassembled WGS sequence"/>
</dbReference>
<dbReference type="PANTHER" id="PTHR42732:SF1">
    <property type="entry name" value="BETA-MANNOSIDASE"/>
    <property type="match status" value="1"/>
</dbReference>
<dbReference type="InterPro" id="IPR032311">
    <property type="entry name" value="DUF4982"/>
</dbReference>
<dbReference type="Pfam" id="PF00703">
    <property type="entry name" value="Glyco_hydro_2"/>
    <property type="match status" value="1"/>
</dbReference>
<keyword evidence="3" id="KW-0326">Glycosidase</keyword>
<proteinExistence type="inferred from homology"/>
<dbReference type="InterPro" id="IPR008964">
    <property type="entry name" value="Invasin/intimin_cell_adhesion"/>
</dbReference>
<dbReference type="SUPFAM" id="SSF49373">
    <property type="entry name" value="Invasin/intimin cell-adhesion fragments"/>
    <property type="match status" value="1"/>
</dbReference>
<evidence type="ECO:0000256" key="3">
    <source>
        <dbReference type="ARBA" id="ARBA00023295"/>
    </source>
</evidence>
<evidence type="ECO:0000259" key="4">
    <source>
        <dbReference type="Pfam" id="PF00703"/>
    </source>
</evidence>
<dbReference type="Gene3D" id="2.60.40.10">
    <property type="entry name" value="Immunoglobulins"/>
    <property type="match status" value="3"/>
</dbReference>
<dbReference type="InterPro" id="IPR008979">
    <property type="entry name" value="Galactose-bd-like_sf"/>
</dbReference>
<evidence type="ECO:0000313" key="10">
    <source>
        <dbReference type="Proteomes" id="UP001165367"/>
    </source>
</evidence>
<dbReference type="Gene3D" id="2.60.120.260">
    <property type="entry name" value="Galactose-binding domain-like"/>
    <property type="match status" value="1"/>
</dbReference>
<dbReference type="InterPro" id="IPR051913">
    <property type="entry name" value="GH2_Domain-Containing"/>
</dbReference>
<dbReference type="SUPFAM" id="SSF49785">
    <property type="entry name" value="Galactose-binding domain-like"/>
    <property type="match status" value="1"/>
</dbReference>
<feature type="domain" description="Glycoside hydrolase family 2" evidence="8">
    <location>
        <begin position="712"/>
        <end position="812"/>
    </location>
</feature>
<dbReference type="InterPro" id="IPR048229">
    <property type="entry name" value="GalB-like"/>
</dbReference>
<evidence type="ECO:0000259" key="6">
    <source>
        <dbReference type="Pfam" id="PF02837"/>
    </source>
</evidence>
<evidence type="ECO:0000256" key="1">
    <source>
        <dbReference type="ARBA" id="ARBA00007401"/>
    </source>
</evidence>
<dbReference type="Pfam" id="PF02837">
    <property type="entry name" value="Glyco_hydro_2_N"/>
    <property type="match status" value="1"/>
</dbReference>
<feature type="domain" description="Glycosyl hydrolases family 2 sugar binding" evidence="6">
    <location>
        <begin position="38"/>
        <end position="187"/>
    </location>
</feature>
<comment type="caution">
    <text evidence="9">The sequence shown here is derived from an EMBL/GenBank/DDBJ whole genome shotgun (WGS) entry which is preliminary data.</text>
</comment>
<dbReference type="NCBIfam" id="NF041463">
    <property type="entry name" value="GalB"/>
    <property type="match status" value="1"/>
</dbReference>
<dbReference type="InterPro" id="IPR006102">
    <property type="entry name" value="Ig-like_GH2"/>
</dbReference>
<evidence type="ECO:0000259" key="7">
    <source>
        <dbReference type="Pfam" id="PF16355"/>
    </source>
</evidence>
<name>A0ABS9KR80_9BACT</name>
<keyword evidence="2" id="KW-0378">Hydrolase</keyword>
<dbReference type="InterPro" id="IPR006104">
    <property type="entry name" value="Glyco_hydro_2_N"/>
</dbReference>
<dbReference type="PANTHER" id="PTHR42732">
    <property type="entry name" value="BETA-GALACTOSIDASE"/>
    <property type="match status" value="1"/>
</dbReference>
<organism evidence="9 10">
    <name type="scientific">Terrimonas ginsenosidimutans</name>
    <dbReference type="NCBI Taxonomy" id="2908004"/>
    <lineage>
        <taxon>Bacteria</taxon>
        <taxon>Pseudomonadati</taxon>
        <taxon>Bacteroidota</taxon>
        <taxon>Chitinophagia</taxon>
        <taxon>Chitinophagales</taxon>
        <taxon>Chitinophagaceae</taxon>
        <taxon>Terrimonas</taxon>
    </lineage>
</organism>
<keyword evidence="10" id="KW-1185">Reference proteome</keyword>
<dbReference type="PRINTS" id="PR00132">
    <property type="entry name" value="GLHYDRLASE2"/>
</dbReference>
<dbReference type="InterPro" id="IPR013783">
    <property type="entry name" value="Ig-like_fold"/>
</dbReference>
<dbReference type="InterPro" id="IPR036156">
    <property type="entry name" value="Beta-gal/glucu_dom_sf"/>
</dbReference>
<dbReference type="SUPFAM" id="SSF51445">
    <property type="entry name" value="(Trans)glycosidases"/>
    <property type="match status" value="1"/>
</dbReference>
<gene>
    <name evidence="9" type="ORF">LZZ85_11005</name>
</gene>
<feature type="domain" description="Glycoside hydrolase family 2 immunoglobulin-like beta-sandwich" evidence="4">
    <location>
        <begin position="205"/>
        <end position="302"/>
    </location>
</feature>
<evidence type="ECO:0000259" key="8">
    <source>
        <dbReference type="Pfam" id="PF18565"/>
    </source>
</evidence>
<dbReference type="InterPro" id="IPR017853">
    <property type="entry name" value="GH"/>
</dbReference>
<dbReference type="Pfam" id="PF18565">
    <property type="entry name" value="Glyco_hydro2_C5"/>
    <property type="match status" value="1"/>
</dbReference>
<dbReference type="Pfam" id="PF02836">
    <property type="entry name" value="Glyco_hydro_2_C"/>
    <property type="match status" value="1"/>
</dbReference>
<dbReference type="EMBL" id="JAKLTR010000006">
    <property type="protein sequence ID" value="MCG2614815.1"/>
    <property type="molecule type" value="Genomic_DNA"/>
</dbReference>
<dbReference type="InterPro" id="IPR040605">
    <property type="entry name" value="Glyco_hydro2_dom5"/>
</dbReference>
<dbReference type="SUPFAM" id="SSF49303">
    <property type="entry name" value="beta-Galactosidase/glucuronidase domain"/>
    <property type="match status" value="1"/>
</dbReference>
<dbReference type="Gene3D" id="3.20.20.80">
    <property type="entry name" value="Glycosidases"/>
    <property type="match status" value="1"/>
</dbReference>
<dbReference type="InterPro" id="IPR006101">
    <property type="entry name" value="Glyco_hydro_2"/>
</dbReference>
<feature type="domain" description="DUF4982" evidence="7">
    <location>
        <begin position="641"/>
        <end position="698"/>
    </location>
</feature>
<dbReference type="InterPro" id="IPR023232">
    <property type="entry name" value="Glyco_hydro_2_AS"/>
</dbReference>
<evidence type="ECO:0000256" key="2">
    <source>
        <dbReference type="ARBA" id="ARBA00022801"/>
    </source>
</evidence>
<sequence>MMRSFLTILFPGRSILLAAALMLSPLLFAQKPRTVVDFNGGWKFALQKDTSSAKPSLPEASWRVLDLPHDWSIEGEFRKDNPATTQGGALPGGIGWYKKTFVVPADLKDKNLSIEFDGVYRNSEVWINGRSLGKRPYGYISFQYDLTPYIKPAPASNLIEVRVDNGQQPNSRWYTGSGIYRNVRLVSTSKLAVKHWGSFVTAAPLNAKQATVNVETNVKNTGAITGKAQISYQVLDQSGKLISSSKIKALDLTGEEISSKEQLLVNNPVLWSTDKPFLYKLVTTITQNGKLSDQFETTFGIRSFYFDADKGFFLNGRSMKIKGVCMHHDLGALGAAVNTRAIERQLEILKAMGCNAIRTAHNPSAPELLELCDKMGFLVMVEAFDMWKKKKNKFDYFTDFEDWHVRDLQDMVLRDRNHPSVFMWSVGNEIREQFDSTGITITKELVDIVKAIDTTRPVIAALSEWNPEKNFMYKSKALDLVALNYHHEVYDDFQKHYPGQKFLGAENMSALATRGHYEEWPSDSTYLWPAKSPLKYVENGNADYTVSAYDQVAAYWGSTHEQTWKLIKKHKFLSGLFVWTGFDYLGEPTPYPWPARSSYFGIVDLAGFPKDVYYMYQSEWSDKNVLHILPHWNHEARKSDKPVDVWVYYNNADEVELFLNGQSLGAKRKGGEDLHLMWRVPFQPGELKAVSRKNGRLVKEAKVETAGEPAKIELTADRSILNADGKDLAFVTARILDKNGRFVALASTQLEFEITGEGQLAATDNGYQADTTSFQSKTRQCWKGMALGIIRAGKKQGNITLTVKAPGMTPAVLRLRTSDHSKMVLRKF</sequence>
<comment type="similarity">
    <text evidence="1">Belongs to the glycosyl hydrolase 2 family.</text>
</comment>
<accession>A0ABS9KR80</accession>
<evidence type="ECO:0000259" key="5">
    <source>
        <dbReference type="Pfam" id="PF02836"/>
    </source>
</evidence>
<dbReference type="PROSITE" id="PS00608">
    <property type="entry name" value="GLYCOSYL_HYDROL_F2_2"/>
    <property type="match status" value="1"/>
</dbReference>
<dbReference type="Pfam" id="PF16355">
    <property type="entry name" value="DUF4982"/>
    <property type="match status" value="1"/>
</dbReference>